<dbReference type="eggNOG" id="COG0433">
    <property type="taxonomic scope" value="Bacteria"/>
</dbReference>
<protein>
    <recommendedName>
        <fullName evidence="3">DNA phosphorothioation-dependent restriction protein DptF</fullName>
    </recommendedName>
</protein>
<evidence type="ECO:0000313" key="2">
    <source>
        <dbReference type="Proteomes" id="UP000019062"/>
    </source>
</evidence>
<dbReference type="InterPro" id="IPR017647">
    <property type="entry name" value="Dnd_assoc_3"/>
</dbReference>
<organism evidence="1 2">
    <name type="scientific">Viridibacillus arenosi FSL R5-213</name>
    <dbReference type="NCBI Taxonomy" id="1227360"/>
    <lineage>
        <taxon>Bacteria</taxon>
        <taxon>Bacillati</taxon>
        <taxon>Bacillota</taxon>
        <taxon>Bacilli</taxon>
        <taxon>Bacillales</taxon>
        <taxon>Caryophanaceae</taxon>
        <taxon>Viridibacillus</taxon>
    </lineage>
</organism>
<dbReference type="Proteomes" id="UP000019062">
    <property type="component" value="Unassembled WGS sequence"/>
</dbReference>
<proteinExistence type="predicted"/>
<keyword evidence="2" id="KW-1185">Reference proteome</keyword>
<dbReference type="PATRIC" id="fig|1227360.4.peg.3870"/>
<reference evidence="1 2" key="1">
    <citation type="journal article" date="2014" name="BMC Genomics">
        <title>Genomic comparison of sporeforming bacilli isolated from milk.</title>
        <authorList>
            <person name="Moreno Switt A.I."/>
            <person name="Andrus A.D."/>
            <person name="Ranieri M.L."/>
            <person name="Orsi R.H."/>
            <person name="Ivy R."/>
            <person name="den Bakker H.C."/>
            <person name="Martin N.H."/>
            <person name="Wiedmann M."/>
            <person name="Boor K.J."/>
        </authorList>
    </citation>
    <scope>NUCLEOTIDE SEQUENCE [LARGE SCALE GENOMIC DNA]</scope>
    <source>
        <strain evidence="1 2">FSL R5-213</strain>
    </source>
</reference>
<gene>
    <name evidence="1" type="ORF">C176_19064</name>
</gene>
<name>W4EM19_9BACL</name>
<evidence type="ECO:0008006" key="3">
    <source>
        <dbReference type="Google" id="ProtNLM"/>
    </source>
</evidence>
<dbReference type="AlphaFoldDB" id="W4EM19"/>
<accession>W4EM19</accession>
<dbReference type="NCBIfam" id="TIGR03238">
    <property type="entry name" value="dnd_assoc_3"/>
    <property type="match status" value="1"/>
</dbReference>
<dbReference type="RefSeq" id="WP_051448830.1">
    <property type="nucleotide sequence ID" value="NZ_ASQA01000042.1"/>
</dbReference>
<dbReference type="EMBL" id="ASQA01000042">
    <property type="protein sequence ID" value="ETT80846.1"/>
    <property type="molecule type" value="Genomic_DNA"/>
</dbReference>
<evidence type="ECO:0000313" key="1">
    <source>
        <dbReference type="EMBL" id="ETT80846.1"/>
    </source>
</evidence>
<comment type="caution">
    <text evidence="1">The sequence shown here is derived from an EMBL/GenBank/DDBJ whole genome shotgun (WGS) entry which is preliminary data.</text>
</comment>
<sequence>MTTLDEKHSYNLFPSIDNISTPTKMDEATLESFWEVFIVHYELEIHKFSYELIKTMVRYNPDGALKNMKILFRALGQARLNYLAEEKSMEIDEAFIDDKKFALVATEQLWETMYSIYGLSVSEYQEAKAILKLIKHEQVPKNILLAGFNSFEKLVTELFYAVKKQQSIERIFNSNFASQEVKELQIKNTKEIKQNPNQNESFQDHILSLQLEESQLSTKNEVLEESAATTLIEERSAELINIMSGNLTPETIVNSVPENQPIKFGSMFLQKIKGLQKSSNETVVNANELGDFQNYMHIERKIERDTVEMLKEMQSASSPQLLLLLGSVGDGKSHLLAYLKSTKPELFENVYIHNDATESHSRTRPAEETLERILAPFEDGQEPKQHIVIAINYGKLHNFYLMQEEKEKFQCFRSYIDSLNIFKNVKDSKANLTFENFHTVDFSKEKYYSINEKGVYSVFFTSILEKIAAQNESNEIYKAWLLDKENNKWTIAHENYAFVMNEQVRKRIVEKLIHVIIRNKLIVSTREFYNLIVDLIVPPEILLSPQSTAFSLNNSLPNLLFNHPERSAILLGFNELDPVLIKNSLNDELIASIFMHPNLEIYLKDAFQIQDQIPFDNHWKNAIAINEHLEVAGFVIRLKELLNEEDANTDFSHFIRYLYAFFKGDGDVIEEVFTILEKVVFQWKGSPKESYAYLTNNLKKEFRMAIPMDLDRTLDQEVFGSVEDGDIHAANHYITIGFNDINFELDLKLFEILRHVSSGRRPNLYEAGQAIQFEDFYNKIVKYFEDKEKKLLLVHVQTNSYYEISKPRFSKAKFDVKRV</sequence>